<dbReference type="Pfam" id="PF23165">
    <property type="entry name" value="zf-C2H2_FBX41"/>
    <property type="match status" value="1"/>
</dbReference>
<dbReference type="GO" id="GO:0000723">
    <property type="term" value="P:telomere maintenance"/>
    <property type="evidence" value="ECO:0007669"/>
    <property type="project" value="TreeGrafter"/>
</dbReference>
<keyword evidence="6" id="KW-1185">Reference proteome</keyword>
<evidence type="ECO:0000313" key="5">
    <source>
        <dbReference type="EMBL" id="KAK1166387.1"/>
    </source>
</evidence>
<comment type="caution">
    <text evidence="5">The sequence shown here is derived from an EMBL/GenBank/DDBJ whole genome shotgun (WGS) entry which is preliminary data.</text>
</comment>
<sequence length="387" mass="45025">MQQKLYERKETLCNESLENSSARQQMPFRCPRCGEQKRFRSLSSLRAHLEYSHTYETMHNITKYSLASACKPLDYLLEKTINASSTENCKKRYPLQFQDLADKKFKDTERDKPQTLAYKRPPERLKTGSCRLVPAGSQSALTIPIESHVRERLDEMMKAAECTIEKRLEKVTSELAQKNTELVNTQAEFVHLSREKREVLARERALSRQVDTAVEVIAALRQQLTESERELERKEREVISIHHFLEATVQHEVCGKARLQHFIENLLQRIALAERHLEYYQSASRHRDCKKHTVNQTVANCEHKIAKARSPEGQPALTTIPEMKMHSFQKGRAFLKSSKDRLGSRQFSSSSGVYKPNDCRNEVWYQQRRIAGYEAYELANPSRMKHN</sequence>
<feature type="domain" description="FBX41/ZN365 C2H2-type zinc finger" evidence="4">
    <location>
        <begin position="26"/>
        <end position="55"/>
    </location>
</feature>
<protein>
    <submittedName>
        <fullName evidence="5">Protein ZNF365</fullName>
    </submittedName>
</protein>
<name>A0AAD8DCW5_ACIOX</name>
<dbReference type="InterPro" id="IPR057038">
    <property type="entry name" value="FBX41/ZN365_Znf-C2H2"/>
</dbReference>
<dbReference type="AlphaFoldDB" id="A0AAD8DCW5"/>
<dbReference type="GO" id="GO:0110026">
    <property type="term" value="P:regulation of DNA strand resection involved in replication fork processing"/>
    <property type="evidence" value="ECO:0007669"/>
    <property type="project" value="TreeGrafter"/>
</dbReference>
<dbReference type="InterPro" id="IPR052283">
    <property type="entry name" value="GenomicStab_NeuMorph_Reg"/>
</dbReference>
<dbReference type="GO" id="GO:0010569">
    <property type="term" value="P:regulation of double-strand break repair via homologous recombination"/>
    <property type="evidence" value="ECO:0007669"/>
    <property type="project" value="TreeGrafter"/>
</dbReference>
<dbReference type="PANTHER" id="PTHR15739:SF2">
    <property type="entry name" value="PROTEIN ZNF365"/>
    <property type="match status" value="1"/>
</dbReference>
<reference evidence="5" key="1">
    <citation type="submission" date="2022-02" db="EMBL/GenBank/DDBJ databases">
        <title>Atlantic sturgeon de novo genome assembly.</title>
        <authorList>
            <person name="Stock M."/>
            <person name="Klopp C."/>
            <person name="Guiguen Y."/>
            <person name="Cabau C."/>
            <person name="Parinello H."/>
            <person name="Santidrian Yebra-Pimentel E."/>
            <person name="Kuhl H."/>
            <person name="Dirks R.P."/>
            <person name="Guessner J."/>
            <person name="Wuertz S."/>
            <person name="Du K."/>
            <person name="Schartl M."/>
        </authorList>
    </citation>
    <scope>NUCLEOTIDE SEQUENCE</scope>
    <source>
        <strain evidence="5">STURGEONOMICS-FGT-2020</strain>
        <tissue evidence="5">Whole blood</tissue>
    </source>
</reference>
<dbReference type="Proteomes" id="UP001230051">
    <property type="component" value="Unassembled WGS sequence"/>
</dbReference>
<accession>A0AAD8DCW5</accession>
<feature type="coiled-coil region" evidence="3">
    <location>
        <begin position="168"/>
        <end position="237"/>
    </location>
</feature>
<gene>
    <name evidence="5" type="primary">Znf365</name>
    <name evidence="5" type="ORF">AOXY_G13017</name>
</gene>
<dbReference type="EMBL" id="JAGXEW010000011">
    <property type="protein sequence ID" value="KAK1166387.1"/>
    <property type="molecule type" value="Genomic_DNA"/>
</dbReference>
<evidence type="ECO:0000256" key="3">
    <source>
        <dbReference type="SAM" id="Coils"/>
    </source>
</evidence>
<evidence type="ECO:0000259" key="4">
    <source>
        <dbReference type="Pfam" id="PF23165"/>
    </source>
</evidence>
<keyword evidence="1" id="KW-0597">Phosphoprotein</keyword>
<proteinExistence type="predicted"/>
<evidence type="ECO:0000256" key="2">
    <source>
        <dbReference type="ARBA" id="ARBA00023054"/>
    </source>
</evidence>
<evidence type="ECO:0000313" key="6">
    <source>
        <dbReference type="Proteomes" id="UP001230051"/>
    </source>
</evidence>
<keyword evidence="2 3" id="KW-0175">Coiled coil</keyword>
<dbReference type="GO" id="GO:0010975">
    <property type="term" value="P:regulation of neuron projection development"/>
    <property type="evidence" value="ECO:0007669"/>
    <property type="project" value="TreeGrafter"/>
</dbReference>
<dbReference type="PANTHER" id="PTHR15739">
    <property type="entry name" value="ZINC FINGER PROTEIN"/>
    <property type="match status" value="1"/>
</dbReference>
<organism evidence="5 6">
    <name type="scientific">Acipenser oxyrinchus oxyrinchus</name>
    <dbReference type="NCBI Taxonomy" id="40147"/>
    <lineage>
        <taxon>Eukaryota</taxon>
        <taxon>Metazoa</taxon>
        <taxon>Chordata</taxon>
        <taxon>Craniata</taxon>
        <taxon>Vertebrata</taxon>
        <taxon>Euteleostomi</taxon>
        <taxon>Actinopterygii</taxon>
        <taxon>Chondrostei</taxon>
        <taxon>Acipenseriformes</taxon>
        <taxon>Acipenseridae</taxon>
        <taxon>Acipenser</taxon>
    </lineage>
</organism>
<evidence type="ECO:0000256" key="1">
    <source>
        <dbReference type="ARBA" id="ARBA00022553"/>
    </source>
</evidence>